<organism evidence="1 2">
    <name type="scientific">Helicobacter pylori Hp A-9</name>
    <dbReference type="NCBI Taxonomy" id="992034"/>
    <lineage>
        <taxon>Bacteria</taxon>
        <taxon>Pseudomonadati</taxon>
        <taxon>Campylobacterota</taxon>
        <taxon>Epsilonproteobacteria</taxon>
        <taxon>Campylobacterales</taxon>
        <taxon>Helicobacteraceae</taxon>
        <taxon>Helicobacter</taxon>
    </lineage>
</organism>
<dbReference type="EMBL" id="AKOC01000017">
    <property type="protein sequence ID" value="EJB40765.1"/>
    <property type="molecule type" value="Genomic_DNA"/>
</dbReference>
<dbReference type="PATRIC" id="fig|992034.3.peg.1730"/>
<reference evidence="1 2" key="1">
    <citation type="submission" date="2012-04" db="EMBL/GenBank/DDBJ databases">
        <title>Genome sequence of Helicobacter pylori Hp A-9.</title>
        <authorList>
            <person name="Blanchard T.G."/>
            <person name="Czinn S.J."/>
            <person name="McCracken C."/>
            <person name="Abolude K."/>
            <person name="Maroo A."/>
            <person name="Santana-Cruz I."/>
            <person name="Tallon L.J."/>
            <person name="Ficke F.W.F."/>
        </authorList>
    </citation>
    <scope>NUCLEOTIDE SEQUENCE [LARGE SCALE GENOMIC DNA]</scope>
    <source>
        <strain evidence="1 2">Hp A-9</strain>
    </source>
</reference>
<gene>
    <name evidence="1" type="ORF">HPHPA9_1795</name>
</gene>
<evidence type="ECO:0000313" key="2">
    <source>
        <dbReference type="Proteomes" id="UP000005483"/>
    </source>
</evidence>
<proteinExistence type="predicted"/>
<comment type="caution">
    <text evidence="1">The sequence shown here is derived from an EMBL/GenBank/DDBJ whole genome shotgun (WGS) entry which is preliminary data.</text>
</comment>
<evidence type="ECO:0000313" key="1">
    <source>
        <dbReference type="EMBL" id="EJB40765.1"/>
    </source>
</evidence>
<protein>
    <submittedName>
        <fullName evidence="1">Bacterial conjugation TrbI-like family protein</fullName>
    </submittedName>
</protein>
<accession>J0JRG1</accession>
<dbReference type="Proteomes" id="UP000005483">
    <property type="component" value="Unassembled WGS sequence"/>
</dbReference>
<dbReference type="AlphaFoldDB" id="J0JRG1"/>
<name>J0JRG1_HELPX</name>
<sequence>MLTNARGADVKGYNGLVGKYISRNFQRYGIPLLTNTLSNGLLKKRSLLTNP</sequence>